<organism evidence="1">
    <name type="scientific">freshwater metagenome</name>
    <dbReference type="NCBI Taxonomy" id="449393"/>
    <lineage>
        <taxon>unclassified sequences</taxon>
        <taxon>metagenomes</taxon>
        <taxon>ecological metagenomes</taxon>
    </lineage>
</organism>
<accession>A0A6J6U8T5</accession>
<sequence>MLAMCVPIVPASTAALVAVAAPAHAAPAPRPRLKAGQVIAIVSDDNPYRKNTCDGVVESGVLFSKQDNRGTPWHACLANDLAPG</sequence>
<evidence type="ECO:0000313" key="1">
    <source>
        <dbReference type="EMBL" id="CAB4756241.1"/>
    </source>
</evidence>
<proteinExistence type="predicted"/>
<name>A0A6J6U8T5_9ZZZZ</name>
<protein>
    <submittedName>
        <fullName evidence="1">Unannotated protein</fullName>
    </submittedName>
</protein>
<dbReference type="AlphaFoldDB" id="A0A6J6U8T5"/>
<gene>
    <name evidence="1" type="ORF">UFOPK2810_01090</name>
</gene>
<reference evidence="1" key="1">
    <citation type="submission" date="2020-05" db="EMBL/GenBank/DDBJ databases">
        <authorList>
            <person name="Chiriac C."/>
            <person name="Salcher M."/>
            <person name="Ghai R."/>
            <person name="Kavagutti S V."/>
        </authorList>
    </citation>
    <scope>NUCLEOTIDE SEQUENCE</scope>
</reference>
<dbReference type="EMBL" id="CAEZYZ010000184">
    <property type="protein sequence ID" value="CAB4756241.1"/>
    <property type="molecule type" value="Genomic_DNA"/>
</dbReference>